<dbReference type="EMBL" id="VUMZ01000007">
    <property type="protein sequence ID" value="MST52230.1"/>
    <property type="molecule type" value="Genomic_DNA"/>
</dbReference>
<dbReference type="InterPro" id="IPR000850">
    <property type="entry name" value="Adenylat/UMP-CMP_kin"/>
</dbReference>
<dbReference type="GO" id="GO:0005737">
    <property type="term" value="C:cytoplasm"/>
    <property type="evidence" value="ECO:0007669"/>
    <property type="project" value="UniProtKB-SubCell"/>
</dbReference>
<feature type="binding site" evidence="8">
    <location>
        <position position="94"/>
    </location>
    <ligand>
        <name>AMP</name>
        <dbReference type="ChEBI" id="CHEBI:456215"/>
    </ligand>
</feature>
<comment type="domain">
    <text evidence="8">Consists of three domains, a large central CORE domain and two small peripheral domains, NMPbind and LID, which undergo movements during catalysis. The LID domain closes over the site of phosphoryl transfer upon ATP binding. Assembling and dissambling the active center during each catalytic cycle provides an effective means to prevent ATP hydrolysis. Some bacteria have evolved a zinc-coordinating structure that stabilizes the LID domain.</text>
</comment>
<evidence type="ECO:0000256" key="4">
    <source>
        <dbReference type="ARBA" id="ARBA00022741"/>
    </source>
</evidence>
<evidence type="ECO:0000256" key="8">
    <source>
        <dbReference type="HAMAP-Rule" id="MF_00235"/>
    </source>
</evidence>
<keyword evidence="1 8" id="KW-0808">Transferase</keyword>
<feature type="binding site" evidence="8">
    <location>
        <position position="37"/>
    </location>
    <ligand>
        <name>AMP</name>
        <dbReference type="ChEBI" id="CHEBI:456215"/>
    </ligand>
</feature>
<feature type="domain" description="Adenylate kinase active site lid" evidence="11">
    <location>
        <begin position="129"/>
        <end position="164"/>
    </location>
</feature>
<keyword evidence="13" id="KW-1185">Reference proteome</keyword>
<dbReference type="InterPro" id="IPR006259">
    <property type="entry name" value="Adenyl_kin_sub"/>
</dbReference>
<evidence type="ECO:0000256" key="2">
    <source>
        <dbReference type="ARBA" id="ARBA00022723"/>
    </source>
</evidence>
<dbReference type="HAMAP" id="MF_00235">
    <property type="entry name" value="Adenylate_kinase_Adk"/>
    <property type="match status" value="1"/>
</dbReference>
<dbReference type="Gene3D" id="3.40.50.300">
    <property type="entry name" value="P-loop containing nucleotide triphosphate hydrolases"/>
    <property type="match status" value="1"/>
</dbReference>
<evidence type="ECO:0000259" key="11">
    <source>
        <dbReference type="Pfam" id="PF05191"/>
    </source>
</evidence>
<organism evidence="12 13">
    <name type="scientific">Hornefia butyriciproducens</name>
    <dbReference type="NCBI Taxonomy" id="2652293"/>
    <lineage>
        <taxon>Bacteria</taxon>
        <taxon>Bacillati</taxon>
        <taxon>Bacillota</taxon>
        <taxon>Clostridia</taxon>
        <taxon>Peptostreptococcales</taxon>
        <taxon>Anaerovoracaceae</taxon>
        <taxon>Hornefia</taxon>
    </lineage>
</organism>
<feature type="binding site" evidence="8">
    <location>
        <begin position="87"/>
        <end position="90"/>
    </location>
    <ligand>
        <name>AMP</name>
        <dbReference type="ChEBI" id="CHEBI:456215"/>
    </ligand>
</feature>
<evidence type="ECO:0000313" key="12">
    <source>
        <dbReference type="EMBL" id="MST52230.1"/>
    </source>
</evidence>
<dbReference type="CDD" id="cd01428">
    <property type="entry name" value="ADK"/>
    <property type="match status" value="1"/>
</dbReference>
<dbReference type="GO" id="GO:0004017">
    <property type="term" value="F:AMP kinase activity"/>
    <property type="evidence" value="ECO:0007669"/>
    <property type="project" value="UniProtKB-UniRule"/>
</dbReference>
<keyword evidence="8" id="KW-0963">Cytoplasm</keyword>
<dbReference type="PRINTS" id="PR00094">
    <property type="entry name" value="ADENYLTKNASE"/>
</dbReference>
<dbReference type="PANTHER" id="PTHR23359">
    <property type="entry name" value="NUCLEOTIDE KINASE"/>
    <property type="match status" value="1"/>
</dbReference>
<evidence type="ECO:0000256" key="9">
    <source>
        <dbReference type="RuleBase" id="RU003330"/>
    </source>
</evidence>
<evidence type="ECO:0000256" key="3">
    <source>
        <dbReference type="ARBA" id="ARBA00022727"/>
    </source>
</evidence>
<keyword evidence="6 8" id="KW-0862">Zinc</keyword>
<dbReference type="AlphaFoldDB" id="A0A6L5Y6B7"/>
<comment type="similarity">
    <text evidence="8 9">Belongs to the adenylate kinase family.</text>
</comment>
<feature type="binding site" evidence="8">
    <location>
        <position position="129"/>
    </location>
    <ligand>
        <name>ATP</name>
        <dbReference type="ChEBI" id="CHEBI:30616"/>
    </ligand>
</feature>
<dbReference type="SUPFAM" id="SSF52540">
    <property type="entry name" value="P-loop containing nucleoside triphosphate hydrolases"/>
    <property type="match status" value="1"/>
</dbReference>
<dbReference type="Pfam" id="PF00406">
    <property type="entry name" value="ADK"/>
    <property type="match status" value="1"/>
</dbReference>
<dbReference type="GO" id="GO:0044209">
    <property type="term" value="P:AMP salvage"/>
    <property type="evidence" value="ECO:0007669"/>
    <property type="project" value="UniProtKB-UniRule"/>
</dbReference>
<feature type="binding site" evidence="8">
    <location>
        <position position="135"/>
    </location>
    <ligand>
        <name>Zn(2+)</name>
        <dbReference type="ChEBI" id="CHEBI:29105"/>
        <note>structural</note>
    </ligand>
</feature>
<evidence type="ECO:0000313" key="13">
    <source>
        <dbReference type="Proteomes" id="UP000474676"/>
    </source>
</evidence>
<accession>A0A6L5Y6B7</accession>
<evidence type="ECO:0000256" key="6">
    <source>
        <dbReference type="ARBA" id="ARBA00022833"/>
    </source>
</evidence>
<dbReference type="PROSITE" id="PS00113">
    <property type="entry name" value="ADENYLATE_KINASE"/>
    <property type="match status" value="1"/>
</dbReference>
<dbReference type="UniPathway" id="UPA00588">
    <property type="reaction ID" value="UER00649"/>
</dbReference>
<keyword evidence="7 8" id="KW-0067">ATP-binding</keyword>
<feature type="binding site" evidence="8">
    <location>
        <position position="173"/>
    </location>
    <ligand>
        <name>AMP</name>
        <dbReference type="ChEBI" id="CHEBI:456215"/>
    </ligand>
</feature>
<comment type="caution">
    <text evidence="12">The sequence shown here is derived from an EMBL/GenBank/DDBJ whole genome shotgun (WGS) entry which is preliminary data.</text>
</comment>
<dbReference type="Proteomes" id="UP000474676">
    <property type="component" value="Unassembled WGS sequence"/>
</dbReference>
<feature type="binding site" evidence="8">
    <location>
        <position position="155"/>
    </location>
    <ligand>
        <name>Zn(2+)</name>
        <dbReference type="ChEBI" id="CHEBI:29105"/>
        <note>structural</note>
    </ligand>
</feature>
<feature type="binding site" evidence="8">
    <location>
        <position position="132"/>
    </location>
    <ligand>
        <name>Zn(2+)</name>
        <dbReference type="ChEBI" id="CHEBI:29105"/>
        <note>structural</note>
    </ligand>
</feature>
<comment type="subcellular location">
    <subcellularLocation>
        <location evidence="8 10">Cytoplasm</location>
    </subcellularLocation>
</comment>
<keyword evidence="5 8" id="KW-0418">Kinase</keyword>
<gene>
    <name evidence="8" type="primary">adk</name>
    <name evidence="12" type="ORF">FYJ64_07910</name>
</gene>
<evidence type="ECO:0000256" key="5">
    <source>
        <dbReference type="ARBA" id="ARBA00022777"/>
    </source>
</evidence>
<comment type="subunit">
    <text evidence="8 10">Monomer.</text>
</comment>
<dbReference type="NCBIfam" id="TIGR01351">
    <property type="entry name" value="adk"/>
    <property type="match status" value="1"/>
</dbReference>
<reference evidence="12 13" key="1">
    <citation type="submission" date="2019-08" db="EMBL/GenBank/DDBJ databases">
        <title>In-depth cultivation of the pig gut microbiome towards novel bacterial diversity and tailored functional studies.</title>
        <authorList>
            <person name="Wylensek D."/>
            <person name="Hitch T.C.A."/>
            <person name="Clavel T."/>
        </authorList>
    </citation>
    <scope>NUCLEOTIDE SEQUENCE [LARGE SCALE GENOMIC DNA]</scope>
    <source>
        <strain evidence="12 13">WCA-MUC-591-APC-3H</strain>
    </source>
</reference>
<dbReference type="Pfam" id="PF05191">
    <property type="entry name" value="ADK_lid"/>
    <property type="match status" value="1"/>
</dbReference>
<evidence type="ECO:0000256" key="1">
    <source>
        <dbReference type="ARBA" id="ARBA00022679"/>
    </source>
</evidence>
<keyword evidence="3 8" id="KW-0545">Nucleotide biosynthesis</keyword>
<comment type="function">
    <text evidence="8">Catalyzes the reversible transfer of the terminal phosphate group between ATP and AMP. Plays an important role in cellular energy homeostasis and in adenine nucleotide metabolism.</text>
</comment>
<dbReference type="InterPro" id="IPR033690">
    <property type="entry name" value="Adenylat_kinase_CS"/>
</dbReference>
<evidence type="ECO:0000256" key="10">
    <source>
        <dbReference type="RuleBase" id="RU003331"/>
    </source>
</evidence>
<dbReference type="NCBIfam" id="NF011100">
    <property type="entry name" value="PRK14527.1"/>
    <property type="match status" value="1"/>
</dbReference>
<dbReference type="InterPro" id="IPR027417">
    <property type="entry name" value="P-loop_NTPase"/>
</dbReference>
<dbReference type="NCBIfam" id="NF001381">
    <property type="entry name" value="PRK00279.1-3"/>
    <property type="match status" value="1"/>
</dbReference>
<comment type="pathway">
    <text evidence="8">Purine metabolism; AMP biosynthesis via salvage pathway; AMP from ADP: step 1/1.</text>
</comment>
<protein>
    <recommendedName>
        <fullName evidence="8 10">Adenylate kinase</fullName>
        <shortName evidence="8">AK</shortName>
        <ecNumber evidence="8 10">2.7.4.3</ecNumber>
    </recommendedName>
    <alternativeName>
        <fullName evidence="8">ATP-AMP transphosphorylase</fullName>
    </alternativeName>
    <alternativeName>
        <fullName evidence="8">ATP:AMP phosphotransferase</fullName>
    </alternativeName>
    <alternativeName>
        <fullName evidence="8">Adenylate monophosphate kinase</fullName>
    </alternativeName>
</protein>
<feature type="region of interest" description="LID" evidence="8">
    <location>
        <begin position="128"/>
        <end position="165"/>
    </location>
</feature>
<dbReference type="NCBIfam" id="NF001380">
    <property type="entry name" value="PRK00279.1-2"/>
    <property type="match status" value="1"/>
</dbReference>
<sequence length="216" mass="23916">MLRTILLGPPGAGKGTQADRIVEKYDVPHISTGDIFRENIKNGTELGKKAQEYMNRGELVPDDLVVEIATDRLLKDDCREKGFLLDGFPRTVYQAEKLDEFLAAHGHRLDKVIDLEVGEAELMKRLTGRRVCKVCGASYHIVNIPPAKEGVCDKCGGELIQRADDNEETAKNRIDVYNRETAPLVDYYEKAGVLARIDGAAPLEETFGSITAALEE</sequence>
<comment type="catalytic activity">
    <reaction evidence="8 10">
        <text>AMP + ATP = 2 ADP</text>
        <dbReference type="Rhea" id="RHEA:12973"/>
        <dbReference type="ChEBI" id="CHEBI:30616"/>
        <dbReference type="ChEBI" id="CHEBI:456215"/>
        <dbReference type="ChEBI" id="CHEBI:456216"/>
        <dbReference type="EC" id="2.7.4.3"/>
    </reaction>
</comment>
<feature type="binding site" evidence="8">
    <location>
        <begin position="138"/>
        <end position="139"/>
    </location>
    <ligand>
        <name>ATP</name>
        <dbReference type="ChEBI" id="CHEBI:30616"/>
    </ligand>
</feature>
<dbReference type="GO" id="GO:0008270">
    <property type="term" value="F:zinc ion binding"/>
    <property type="evidence" value="ECO:0007669"/>
    <property type="project" value="UniProtKB-UniRule"/>
</dbReference>
<feature type="binding site" evidence="8">
    <location>
        <begin position="11"/>
        <end position="16"/>
    </location>
    <ligand>
        <name>ATP</name>
        <dbReference type="ChEBI" id="CHEBI:30616"/>
    </ligand>
</feature>
<feature type="binding site" evidence="8">
    <location>
        <position position="201"/>
    </location>
    <ligand>
        <name>ATP</name>
        <dbReference type="ChEBI" id="CHEBI:30616"/>
    </ligand>
</feature>
<feature type="region of interest" description="NMP" evidence="8">
    <location>
        <begin position="31"/>
        <end position="60"/>
    </location>
</feature>
<name>A0A6L5Y6B7_9FIRM</name>
<keyword evidence="2 8" id="KW-0479">Metal-binding</keyword>
<dbReference type="GO" id="GO:0005524">
    <property type="term" value="F:ATP binding"/>
    <property type="evidence" value="ECO:0007669"/>
    <property type="project" value="UniProtKB-UniRule"/>
</dbReference>
<feature type="binding site" evidence="8">
    <location>
        <position position="32"/>
    </location>
    <ligand>
        <name>AMP</name>
        <dbReference type="ChEBI" id="CHEBI:456215"/>
    </ligand>
</feature>
<feature type="binding site" evidence="8">
    <location>
        <position position="152"/>
    </location>
    <ligand>
        <name>Zn(2+)</name>
        <dbReference type="ChEBI" id="CHEBI:29105"/>
        <note>structural</note>
    </ligand>
</feature>
<dbReference type="FunFam" id="3.40.50.300:FF:000106">
    <property type="entry name" value="Adenylate kinase mitochondrial"/>
    <property type="match status" value="1"/>
</dbReference>
<evidence type="ECO:0000256" key="7">
    <source>
        <dbReference type="ARBA" id="ARBA00022840"/>
    </source>
</evidence>
<proteinExistence type="inferred from homology"/>
<dbReference type="EC" id="2.7.4.3" evidence="8 10"/>
<feature type="binding site" evidence="8">
    <location>
        <position position="162"/>
    </location>
    <ligand>
        <name>AMP</name>
        <dbReference type="ChEBI" id="CHEBI:456215"/>
    </ligand>
</feature>
<dbReference type="InterPro" id="IPR007862">
    <property type="entry name" value="Adenylate_kinase_lid-dom"/>
</dbReference>
<feature type="binding site" evidence="8">
    <location>
        <begin position="58"/>
        <end position="60"/>
    </location>
    <ligand>
        <name>AMP</name>
        <dbReference type="ChEBI" id="CHEBI:456215"/>
    </ligand>
</feature>
<keyword evidence="4 8" id="KW-0547">Nucleotide-binding</keyword>